<evidence type="ECO:0000256" key="1">
    <source>
        <dbReference type="SAM" id="MobiDB-lite"/>
    </source>
</evidence>
<dbReference type="EMBL" id="JAKOGI010004610">
    <property type="protein sequence ID" value="KAJ8419685.1"/>
    <property type="molecule type" value="Genomic_DNA"/>
</dbReference>
<feature type="region of interest" description="Disordered" evidence="1">
    <location>
        <begin position="1"/>
        <end position="22"/>
    </location>
</feature>
<accession>A0A9Q1GIF0</accession>
<dbReference type="OrthoDB" id="1303354at2759"/>
<comment type="caution">
    <text evidence="2">The sequence shown here is derived from an EMBL/GenBank/DDBJ whole genome shotgun (WGS) entry which is preliminary data.</text>
</comment>
<proteinExistence type="predicted"/>
<sequence>MMGYKGLKQSSSKKINHKQGRNVPSNKPFCSLNKLWEDIVDISLHMSEPWGLMGDFNSVLHPNERMGECVSESLSAHTPLVLTFPHCPRQRSPFRYCEMWADTKDFWKILEEQKQQAYTGCSMYQLVRFLKDLKTPLRKLNKDKFSDIHQQQEIHRVKLLQIQNALHRDPQNKELQ</sequence>
<dbReference type="AlphaFoldDB" id="A0A9Q1GIF0"/>
<reference evidence="2" key="1">
    <citation type="submission" date="2022-04" db="EMBL/GenBank/DDBJ databases">
        <title>Carnegiea gigantea Genome sequencing and assembly v2.</title>
        <authorList>
            <person name="Copetti D."/>
            <person name="Sanderson M.J."/>
            <person name="Burquez A."/>
            <person name="Wojciechowski M.F."/>
        </authorList>
    </citation>
    <scope>NUCLEOTIDE SEQUENCE</scope>
    <source>
        <strain evidence="2">SGP5-SGP5p</strain>
        <tissue evidence="2">Aerial part</tissue>
    </source>
</reference>
<gene>
    <name evidence="2" type="ORF">Cgig2_007580</name>
</gene>
<name>A0A9Q1GIF0_9CARY</name>
<dbReference type="Proteomes" id="UP001153076">
    <property type="component" value="Unassembled WGS sequence"/>
</dbReference>
<organism evidence="2 3">
    <name type="scientific">Carnegiea gigantea</name>
    <dbReference type="NCBI Taxonomy" id="171969"/>
    <lineage>
        <taxon>Eukaryota</taxon>
        <taxon>Viridiplantae</taxon>
        <taxon>Streptophyta</taxon>
        <taxon>Embryophyta</taxon>
        <taxon>Tracheophyta</taxon>
        <taxon>Spermatophyta</taxon>
        <taxon>Magnoliopsida</taxon>
        <taxon>eudicotyledons</taxon>
        <taxon>Gunneridae</taxon>
        <taxon>Pentapetalae</taxon>
        <taxon>Caryophyllales</taxon>
        <taxon>Cactineae</taxon>
        <taxon>Cactaceae</taxon>
        <taxon>Cactoideae</taxon>
        <taxon>Echinocereeae</taxon>
        <taxon>Carnegiea</taxon>
    </lineage>
</organism>
<evidence type="ECO:0008006" key="4">
    <source>
        <dbReference type="Google" id="ProtNLM"/>
    </source>
</evidence>
<protein>
    <recommendedName>
        <fullName evidence="4">Endonuclease/exonuclease/phosphatase domain-containing protein</fullName>
    </recommendedName>
</protein>
<evidence type="ECO:0000313" key="3">
    <source>
        <dbReference type="Proteomes" id="UP001153076"/>
    </source>
</evidence>
<keyword evidence="3" id="KW-1185">Reference proteome</keyword>
<evidence type="ECO:0000313" key="2">
    <source>
        <dbReference type="EMBL" id="KAJ8419685.1"/>
    </source>
</evidence>